<organism evidence="2 3">
    <name type="scientific">Noviherbaspirillum suwonense</name>
    <dbReference type="NCBI Taxonomy" id="1224511"/>
    <lineage>
        <taxon>Bacteria</taxon>
        <taxon>Pseudomonadati</taxon>
        <taxon>Pseudomonadota</taxon>
        <taxon>Betaproteobacteria</taxon>
        <taxon>Burkholderiales</taxon>
        <taxon>Oxalobacteraceae</taxon>
        <taxon>Noviherbaspirillum</taxon>
    </lineage>
</organism>
<dbReference type="PANTHER" id="PTHR35567">
    <property type="entry name" value="MALATE DEHYDROGENASE (AFU_ORTHOLOGUE AFUA_2G13800)"/>
    <property type="match status" value="1"/>
</dbReference>
<dbReference type="RefSeq" id="WP_283444325.1">
    <property type="nucleotide sequence ID" value="NZ_FXUL01000020.1"/>
</dbReference>
<reference evidence="2 3" key="1">
    <citation type="submission" date="2017-05" db="EMBL/GenBank/DDBJ databases">
        <authorList>
            <person name="Varghese N."/>
            <person name="Submissions S."/>
        </authorList>
    </citation>
    <scope>NUCLEOTIDE SEQUENCE [LARGE SCALE GENOMIC DNA]</scope>
    <source>
        <strain evidence="2 3">DSM 26001</strain>
    </source>
</reference>
<feature type="chain" id="PRO_5045581728" description="DUF3455 domain-containing protein" evidence="1">
    <location>
        <begin position="22"/>
        <end position="182"/>
    </location>
</feature>
<evidence type="ECO:0000256" key="1">
    <source>
        <dbReference type="SAM" id="SignalP"/>
    </source>
</evidence>
<evidence type="ECO:0000313" key="2">
    <source>
        <dbReference type="EMBL" id="SMP73943.1"/>
    </source>
</evidence>
<evidence type="ECO:0000313" key="3">
    <source>
        <dbReference type="Proteomes" id="UP001158049"/>
    </source>
</evidence>
<name>A0ABY1QMX8_9BURK</name>
<protein>
    <recommendedName>
        <fullName evidence="4">DUF3455 domain-containing protein</fullName>
    </recommendedName>
</protein>
<keyword evidence="1" id="KW-0732">Signal</keyword>
<dbReference type="PANTHER" id="PTHR35567:SF1">
    <property type="entry name" value="CONSERVED FUNGAL PROTEIN (AFU_ORTHOLOGUE AFUA_1G14230)"/>
    <property type="match status" value="1"/>
</dbReference>
<keyword evidence="3" id="KW-1185">Reference proteome</keyword>
<evidence type="ECO:0008006" key="4">
    <source>
        <dbReference type="Google" id="ProtNLM"/>
    </source>
</evidence>
<comment type="caution">
    <text evidence="2">The sequence shown here is derived from an EMBL/GenBank/DDBJ whole genome shotgun (WGS) entry which is preliminary data.</text>
</comment>
<dbReference type="Pfam" id="PF11937">
    <property type="entry name" value="DUF3455"/>
    <property type="match status" value="1"/>
</dbReference>
<gene>
    <name evidence="2" type="ORF">SAMN06295970_1208</name>
</gene>
<dbReference type="InterPro" id="IPR021851">
    <property type="entry name" value="DUF3455"/>
</dbReference>
<feature type="signal peptide" evidence="1">
    <location>
        <begin position="1"/>
        <end position="21"/>
    </location>
</feature>
<dbReference type="EMBL" id="FXUL01000020">
    <property type="protein sequence ID" value="SMP73943.1"/>
    <property type="molecule type" value="Genomic_DNA"/>
</dbReference>
<accession>A0ABY1QMX8</accession>
<proteinExistence type="predicted"/>
<dbReference type="PROSITE" id="PS51257">
    <property type="entry name" value="PROKAR_LIPOPROTEIN"/>
    <property type="match status" value="1"/>
</dbReference>
<sequence>MKLLTTAAAAGALAMTLAACSTPGTMSAMKTPDAPAAVTVPAGHKAVMMTTGMGDLTYECRAKAGAADAWEWVFTGPNAMLYDMNKKMVGKYYGGPTWESADGSKVGGKQLAVAPSPNAGAIPLQLVQASPAMGNGAMTGVSYIQRLNTVGGVAPSDACGATSAGTKKTVKYQADYVFYKPA</sequence>
<dbReference type="Proteomes" id="UP001158049">
    <property type="component" value="Unassembled WGS sequence"/>
</dbReference>